<evidence type="ECO:0000313" key="7">
    <source>
        <dbReference type="EMBL" id="KAB2390366.1"/>
    </source>
</evidence>
<protein>
    <submittedName>
        <fullName evidence="7">ABC transporter permease</fullName>
    </submittedName>
</protein>
<keyword evidence="5 6" id="KW-0472">Membrane</keyword>
<keyword evidence="3 6" id="KW-0812">Transmembrane</keyword>
<keyword evidence="2" id="KW-1003">Cell membrane</keyword>
<feature type="transmembrane region" description="Helical" evidence="6">
    <location>
        <begin position="264"/>
        <end position="297"/>
    </location>
</feature>
<dbReference type="InterPro" id="IPR001851">
    <property type="entry name" value="ABC_transp_permease"/>
</dbReference>
<dbReference type="AlphaFoldDB" id="A0A6L3WEB8"/>
<feature type="transmembrane region" description="Helical" evidence="6">
    <location>
        <begin position="136"/>
        <end position="157"/>
    </location>
</feature>
<evidence type="ECO:0000256" key="5">
    <source>
        <dbReference type="ARBA" id="ARBA00023136"/>
    </source>
</evidence>
<evidence type="ECO:0000256" key="4">
    <source>
        <dbReference type="ARBA" id="ARBA00022989"/>
    </source>
</evidence>
<sequence length="335" mass="33614">MTLPDKTLTAAAPRGPAAGRARDAVQATSQYLGVLAVLVLLIVGLSVTQPQFLTVDNFMNIAETNVVLLLVATGMTFVLLTGGIDLSVGGMMGFSAIVCWKLLDVLPAPAALLASVAAALVAGLLTNGLLIGRAGLSFLVVTIGTGTLLHGLAQIWSGGQSQTIFKHAFLVKLGSQRVAGVPITVVIAAAVFALAVLVLRYTGFGRMVYAVGGNPEAARLAGISVAGVRVAVYTLCAALAGLAGVVGAARLTSTSPDAGIGMELTAGAAVLLGGTSFMGGRGSLLGTLLGVLFLGVLQNGVTLAGVSPFWSNVVSGVVLVVAIGIDRLRSGKAMP</sequence>
<feature type="transmembrane region" description="Helical" evidence="6">
    <location>
        <begin position="230"/>
        <end position="252"/>
    </location>
</feature>
<dbReference type="GO" id="GO:0022857">
    <property type="term" value="F:transmembrane transporter activity"/>
    <property type="evidence" value="ECO:0007669"/>
    <property type="project" value="InterPro"/>
</dbReference>
<feature type="transmembrane region" description="Helical" evidence="6">
    <location>
        <begin position="309"/>
        <end position="328"/>
    </location>
</feature>
<dbReference type="PANTHER" id="PTHR32196">
    <property type="entry name" value="ABC TRANSPORTER PERMEASE PROTEIN YPHD-RELATED-RELATED"/>
    <property type="match status" value="1"/>
</dbReference>
<accession>A0A6L3WEB8</accession>
<dbReference type="RefSeq" id="WP_151537790.1">
    <property type="nucleotide sequence ID" value="NZ_WBMR01000001.1"/>
</dbReference>
<feature type="transmembrane region" description="Helical" evidence="6">
    <location>
        <begin position="60"/>
        <end position="80"/>
    </location>
</feature>
<reference evidence="7 8" key="1">
    <citation type="submission" date="2019-09" db="EMBL/GenBank/DDBJ databases">
        <title>Actinomadura physcomitrii sp. nov., a novel actinomycete isolated from moss [Physcomitrium sphaericum (Ludw) Fuernr].</title>
        <authorList>
            <person name="Liu C."/>
            <person name="Zhuang X."/>
        </authorList>
    </citation>
    <scope>NUCLEOTIDE SEQUENCE [LARGE SCALE GENOMIC DNA]</scope>
    <source>
        <strain evidence="7 8">CYP1-1B</strain>
    </source>
</reference>
<name>A0A6L3WEB8_9ACTN</name>
<evidence type="ECO:0000256" key="1">
    <source>
        <dbReference type="ARBA" id="ARBA00004651"/>
    </source>
</evidence>
<evidence type="ECO:0000256" key="3">
    <source>
        <dbReference type="ARBA" id="ARBA00022692"/>
    </source>
</evidence>
<organism evidence="7 8">
    <name type="scientific">Actinomadura montaniterrae</name>
    <dbReference type="NCBI Taxonomy" id="1803903"/>
    <lineage>
        <taxon>Bacteria</taxon>
        <taxon>Bacillati</taxon>
        <taxon>Actinomycetota</taxon>
        <taxon>Actinomycetes</taxon>
        <taxon>Streptosporangiales</taxon>
        <taxon>Thermomonosporaceae</taxon>
        <taxon>Actinomadura</taxon>
    </lineage>
</organism>
<proteinExistence type="predicted"/>
<dbReference type="CDD" id="cd06579">
    <property type="entry name" value="TM_PBP1_transp_AraH_like"/>
    <property type="match status" value="1"/>
</dbReference>
<comment type="subcellular location">
    <subcellularLocation>
        <location evidence="1">Cell membrane</location>
        <topology evidence="1">Multi-pass membrane protein</topology>
    </subcellularLocation>
</comment>
<dbReference type="EMBL" id="WBMR01000001">
    <property type="protein sequence ID" value="KAB2390366.1"/>
    <property type="molecule type" value="Genomic_DNA"/>
</dbReference>
<evidence type="ECO:0000313" key="8">
    <source>
        <dbReference type="Proteomes" id="UP000483004"/>
    </source>
</evidence>
<dbReference type="PANTHER" id="PTHR32196:SF72">
    <property type="entry name" value="RIBOSE IMPORT PERMEASE PROTEIN RBSC"/>
    <property type="match status" value="1"/>
</dbReference>
<feature type="transmembrane region" description="Helical" evidence="6">
    <location>
        <begin position="30"/>
        <end position="48"/>
    </location>
</feature>
<feature type="transmembrane region" description="Helical" evidence="6">
    <location>
        <begin position="110"/>
        <end position="130"/>
    </location>
</feature>
<evidence type="ECO:0000256" key="2">
    <source>
        <dbReference type="ARBA" id="ARBA00022475"/>
    </source>
</evidence>
<evidence type="ECO:0000256" key="6">
    <source>
        <dbReference type="SAM" id="Phobius"/>
    </source>
</evidence>
<dbReference type="GO" id="GO:0005886">
    <property type="term" value="C:plasma membrane"/>
    <property type="evidence" value="ECO:0007669"/>
    <property type="project" value="UniProtKB-SubCell"/>
</dbReference>
<keyword evidence="4 6" id="KW-1133">Transmembrane helix</keyword>
<comment type="caution">
    <text evidence="7">The sequence shown here is derived from an EMBL/GenBank/DDBJ whole genome shotgun (WGS) entry which is preliminary data.</text>
</comment>
<gene>
    <name evidence="7" type="ORF">F9B16_00595</name>
</gene>
<dbReference type="Pfam" id="PF02653">
    <property type="entry name" value="BPD_transp_2"/>
    <property type="match status" value="1"/>
</dbReference>
<dbReference type="Proteomes" id="UP000483004">
    <property type="component" value="Unassembled WGS sequence"/>
</dbReference>
<dbReference type="OrthoDB" id="9808136at2"/>
<feature type="transmembrane region" description="Helical" evidence="6">
    <location>
        <begin position="178"/>
        <end position="199"/>
    </location>
</feature>
<keyword evidence="8" id="KW-1185">Reference proteome</keyword>